<name>A0ABN3J1X5_9ACTN</name>
<comment type="caution">
    <text evidence="1">The sequence shown here is derived from an EMBL/GenBank/DDBJ whole genome shotgun (WGS) entry which is preliminary data.</text>
</comment>
<dbReference type="EMBL" id="BAAARW010000012">
    <property type="protein sequence ID" value="GAA2418994.1"/>
    <property type="molecule type" value="Genomic_DNA"/>
</dbReference>
<organism evidence="1 2">
    <name type="scientific">Actinomadura vinacea</name>
    <dbReference type="NCBI Taxonomy" id="115336"/>
    <lineage>
        <taxon>Bacteria</taxon>
        <taxon>Bacillati</taxon>
        <taxon>Actinomycetota</taxon>
        <taxon>Actinomycetes</taxon>
        <taxon>Streptosporangiales</taxon>
        <taxon>Thermomonosporaceae</taxon>
        <taxon>Actinomadura</taxon>
    </lineage>
</organism>
<evidence type="ECO:0008006" key="3">
    <source>
        <dbReference type="Google" id="ProtNLM"/>
    </source>
</evidence>
<reference evidence="1 2" key="1">
    <citation type="journal article" date="2019" name="Int. J. Syst. Evol. Microbiol.">
        <title>The Global Catalogue of Microorganisms (GCM) 10K type strain sequencing project: providing services to taxonomists for standard genome sequencing and annotation.</title>
        <authorList>
            <consortium name="The Broad Institute Genomics Platform"/>
            <consortium name="The Broad Institute Genome Sequencing Center for Infectious Disease"/>
            <person name="Wu L."/>
            <person name="Ma J."/>
        </authorList>
    </citation>
    <scope>NUCLEOTIDE SEQUENCE [LARGE SCALE GENOMIC DNA]</scope>
    <source>
        <strain evidence="1 2">JCM 3325</strain>
    </source>
</reference>
<evidence type="ECO:0000313" key="2">
    <source>
        <dbReference type="Proteomes" id="UP001501231"/>
    </source>
</evidence>
<keyword evidence="2" id="KW-1185">Reference proteome</keyword>
<protein>
    <recommendedName>
        <fullName evidence="3">DUF397 domain-containing protein</fullName>
    </recommendedName>
</protein>
<sequence>MLFNAETYRYVGQRSTEVKVPDKVMRDCGRSTARGLNYG</sequence>
<dbReference type="Proteomes" id="UP001501231">
    <property type="component" value="Unassembled WGS sequence"/>
</dbReference>
<proteinExistence type="predicted"/>
<accession>A0ABN3J1X5</accession>
<gene>
    <name evidence="1" type="ORF">GCM10010191_32330</name>
</gene>
<evidence type="ECO:0000313" key="1">
    <source>
        <dbReference type="EMBL" id="GAA2418994.1"/>
    </source>
</evidence>